<sequence length="301" mass="31291">MKRDKIKRLVAGFCTMVVMTVGSMTALAADTDSINVEGSGTASGSTHVQVYQDKDLFSNMKELMPGDTISNQVTVANTSSRSVTVYLKAYPEFIGSADGLEATRVRTESNGALSTASADGKTFRSDILDQISMTLKLGDEILYQGSADGVNPDEGYAAMVNGDYGISLGSFAANTQETMTIELTLPGPAFDNSFESKFDAVDWVFCVEGTTPSSHHGGGGGGGGSNTGNGRYNPSGTDTTSSLEDITGEDGTNIVVTDPGASLASIPKLGDTGISGYVFGIAAALLLACTAIYMKKRLGRD</sequence>
<reference evidence="4" key="1">
    <citation type="journal article" date="2021" name="PeerJ">
        <title>Extensive microbial diversity within the chicken gut microbiome revealed by metagenomics and culture.</title>
        <authorList>
            <person name="Gilroy R."/>
            <person name="Ravi A."/>
            <person name="Getino M."/>
            <person name="Pursley I."/>
            <person name="Horton D.L."/>
            <person name="Alikhan N.F."/>
            <person name="Baker D."/>
            <person name="Gharbi K."/>
            <person name="Hall N."/>
            <person name="Watson M."/>
            <person name="Adriaenssens E.M."/>
            <person name="Foster-Nyarko E."/>
            <person name="Jarju S."/>
            <person name="Secka A."/>
            <person name="Antonio M."/>
            <person name="Oren A."/>
            <person name="Chaudhuri R.R."/>
            <person name="La Ragione R."/>
            <person name="Hildebrand F."/>
            <person name="Pallen M.J."/>
        </authorList>
    </citation>
    <scope>NUCLEOTIDE SEQUENCE</scope>
    <source>
        <strain evidence="4">CHK188-4685</strain>
    </source>
</reference>
<feature type="compositionally biased region" description="Gly residues" evidence="1">
    <location>
        <begin position="216"/>
        <end position="227"/>
    </location>
</feature>
<feature type="region of interest" description="Disordered" evidence="1">
    <location>
        <begin position="212"/>
        <end position="251"/>
    </location>
</feature>
<keyword evidence="2" id="KW-0472">Membrane</keyword>
<evidence type="ECO:0000256" key="3">
    <source>
        <dbReference type="SAM" id="SignalP"/>
    </source>
</evidence>
<proteinExistence type="predicted"/>
<feature type="chain" id="PRO_5039205679" description="LPXTG cell wall anchor domain-containing protein" evidence="3">
    <location>
        <begin position="29"/>
        <end position="301"/>
    </location>
</feature>
<evidence type="ECO:0008006" key="6">
    <source>
        <dbReference type="Google" id="ProtNLM"/>
    </source>
</evidence>
<dbReference type="AlphaFoldDB" id="A0A9D2LA86"/>
<feature type="compositionally biased region" description="Polar residues" evidence="1">
    <location>
        <begin position="232"/>
        <end position="244"/>
    </location>
</feature>
<protein>
    <recommendedName>
        <fullName evidence="6">LPXTG cell wall anchor domain-containing protein</fullName>
    </recommendedName>
</protein>
<name>A0A9D2LA86_9FIRM</name>
<feature type="transmembrane region" description="Helical" evidence="2">
    <location>
        <begin position="274"/>
        <end position="294"/>
    </location>
</feature>
<evidence type="ECO:0000313" key="5">
    <source>
        <dbReference type="Proteomes" id="UP000886804"/>
    </source>
</evidence>
<keyword evidence="2" id="KW-1133">Transmembrane helix</keyword>
<dbReference type="Proteomes" id="UP000886804">
    <property type="component" value="Unassembled WGS sequence"/>
</dbReference>
<evidence type="ECO:0000256" key="2">
    <source>
        <dbReference type="SAM" id="Phobius"/>
    </source>
</evidence>
<feature type="signal peptide" evidence="3">
    <location>
        <begin position="1"/>
        <end position="28"/>
    </location>
</feature>
<gene>
    <name evidence="4" type="ORF">H9716_13180</name>
</gene>
<accession>A0A9D2LA86</accession>
<evidence type="ECO:0000256" key="1">
    <source>
        <dbReference type="SAM" id="MobiDB-lite"/>
    </source>
</evidence>
<keyword evidence="3" id="KW-0732">Signal</keyword>
<dbReference type="EMBL" id="DWYS01000156">
    <property type="protein sequence ID" value="HJB08793.1"/>
    <property type="molecule type" value="Genomic_DNA"/>
</dbReference>
<comment type="caution">
    <text evidence="4">The sequence shown here is derived from an EMBL/GenBank/DDBJ whole genome shotgun (WGS) entry which is preliminary data.</text>
</comment>
<reference evidence="4" key="2">
    <citation type="submission" date="2021-04" db="EMBL/GenBank/DDBJ databases">
        <authorList>
            <person name="Gilroy R."/>
        </authorList>
    </citation>
    <scope>NUCLEOTIDE SEQUENCE</scope>
    <source>
        <strain evidence="4">CHK188-4685</strain>
    </source>
</reference>
<organism evidence="4 5">
    <name type="scientific">Candidatus Enterocloster faecavium</name>
    <dbReference type="NCBI Taxonomy" id="2838560"/>
    <lineage>
        <taxon>Bacteria</taxon>
        <taxon>Bacillati</taxon>
        <taxon>Bacillota</taxon>
        <taxon>Clostridia</taxon>
        <taxon>Lachnospirales</taxon>
        <taxon>Lachnospiraceae</taxon>
        <taxon>Enterocloster</taxon>
    </lineage>
</organism>
<keyword evidence="2" id="KW-0812">Transmembrane</keyword>
<evidence type="ECO:0000313" key="4">
    <source>
        <dbReference type="EMBL" id="HJB08793.1"/>
    </source>
</evidence>